<protein>
    <recommendedName>
        <fullName evidence="3 5">GTP cyclohydrolase 1 type 2 homolog</fullName>
    </recommendedName>
</protein>
<evidence type="ECO:0000256" key="4">
    <source>
        <dbReference type="ARBA" id="ARBA00022723"/>
    </source>
</evidence>
<dbReference type="InterPro" id="IPR015867">
    <property type="entry name" value="N-reg_PII/ATP_PRibTrfase_C"/>
</dbReference>
<proteinExistence type="inferred from homology"/>
<dbReference type="InterPro" id="IPR036069">
    <property type="entry name" value="DUF34/NIF3_sf"/>
</dbReference>
<accession>A0A1T5DNR9</accession>
<feature type="binding site" evidence="6">
    <location>
        <position position="103"/>
    </location>
    <ligand>
        <name>a divalent metal cation</name>
        <dbReference type="ChEBI" id="CHEBI:60240"/>
        <label>1</label>
    </ligand>
</feature>
<dbReference type="SUPFAM" id="SSF102705">
    <property type="entry name" value="NIF3 (NGG1p interacting factor 3)-like"/>
    <property type="match status" value="1"/>
</dbReference>
<dbReference type="PANTHER" id="PTHR13799:SF14">
    <property type="entry name" value="GTP CYCLOHYDROLASE 1 TYPE 2 HOMOLOG"/>
    <property type="match status" value="1"/>
</dbReference>
<dbReference type="GO" id="GO:0046872">
    <property type="term" value="F:metal ion binding"/>
    <property type="evidence" value="ECO:0007669"/>
    <property type="project" value="UniProtKB-UniRule"/>
</dbReference>
<dbReference type="InterPro" id="IPR017221">
    <property type="entry name" value="DUF34/NIF3_bac"/>
</dbReference>
<dbReference type="OrthoDB" id="9792792at2"/>
<name>A0A1T5DNR9_9SPHI</name>
<comment type="similarity">
    <text evidence="1 5">Belongs to the GTP cyclohydrolase I type 2/NIF3 family.</text>
</comment>
<gene>
    <name evidence="7" type="ORF">SAMN05661099_2460</name>
</gene>
<dbReference type="GO" id="GO:0005737">
    <property type="term" value="C:cytoplasm"/>
    <property type="evidence" value="ECO:0007669"/>
    <property type="project" value="TreeGrafter"/>
</dbReference>
<reference evidence="8" key="1">
    <citation type="submission" date="2017-02" db="EMBL/GenBank/DDBJ databases">
        <authorList>
            <person name="Varghese N."/>
            <person name="Submissions S."/>
        </authorList>
    </citation>
    <scope>NUCLEOTIDE SEQUENCE [LARGE SCALE GENOMIC DNA]</scope>
    <source>
        <strain evidence="8">DSM 22385</strain>
    </source>
</reference>
<feature type="binding site" evidence="6">
    <location>
        <position position="331"/>
    </location>
    <ligand>
        <name>a divalent metal cation</name>
        <dbReference type="ChEBI" id="CHEBI:60240"/>
        <label>1</label>
    </ligand>
</feature>
<dbReference type="NCBIfam" id="TIGR00486">
    <property type="entry name" value="YbgI_SA1388"/>
    <property type="match status" value="1"/>
</dbReference>
<feature type="binding site" evidence="6">
    <location>
        <position position="327"/>
    </location>
    <ligand>
        <name>a divalent metal cation</name>
        <dbReference type="ChEBI" id="CHEBI:60240"/>
        <label>1</label>
    </ligand>
</feature>
<dbReference type="AlphaFoldDB" id="A0A1T5DNR9"/>
<dbReference type="EMBL" id="FUYR01000002">
    <property type="protein sequence ID" value="SKB73113.1"/>
    <property type="molecule type" value="Genomic_DNA"/>
</dbReference>
<dbReference type="PIRSF" id="PIRSF037489">
    <property type="entry name" value="UCP037489_NIF3_YqfO"/>
    <property type="match status" value="1"/>
</dbReference>
<dbReference type="InterPro" id="IPR002678">
    <property type="entry name" value="DUF34/NIF3"/>
</dbReference>
<dbReference type="FunFam" id="3.40.1390.30:FF:000001">
    <property type="entry name" value="GTP cyclohydrolase 1 type 2"/>
    <property type="match status" value="1"/>
</dbReference>
<evidence type="ECO:0000256" key="1">
    <source>
        <dbReference type="ARBA" id="ARBA00006964"/>
    </source>
</evidence>
<keyword evidence="8" id="KW-1185">Reference proteome</keyword>
<dbReference type="FunFam" id="3.30.70.120:FF:000006">
    <property type="entry name" value="GTP cyclohydrolase 1 type 2 homolog"/>
    <property type="match status" value="1"/>
</dbReference>
<evidence type="ECO:0000313" key="8">
    <source>
        <dbReference type="Proteomes" id="UP000189981"/>
    </source>
</evidence>
<dbReference type="STRING" id="572036.SAMN05661099_2460"/>
<feature type="binding site" evidence="6">
    <location>
        <position position="65"/>
    </location>
    <ligand>
        <name>a divalent metal cation</name>
        <dbReference type="ChEBI" id="CHEBI:60240"/>
        <label>1</label>
    </ligand>
</feature>
<dbReference type="Gene3D" id="3.40.1390.30">
    <property type="entry name" value="NIF3 (NGG1p interacting factor 3)-like"/>
    <property type="match status" value="1"/>
</dbReference>
<evidence type="ECO:0000256" key="2">
    <source>
        <dbReference type="ARBA" id="ARBA00011643"/>
    </source>
</evidence>
<dbReference type="Pfam" id="PF01784">
    <property type="entry name" value="DUF34_NIF3"/>
    <property type="match status" value="1"/>
</dbReference>
<keyword evidence="4 5" id="KW-0479">Metal-binding</keyword>
<dbReference type="RefSeq" id="WP_079702965.1">
    <property type="nucleotide sequence ID" value="NZ_FUYR01000002.1"/>
</dbReference>
<sequence>MILRELTTFLETLAPLAYQEDYDNSGLIVGDPEKEVNGAIISLDCTEAVVDEAIAKGLNLIISHHPIVFRGLKKFNGKNYVERVVMKAIKHDIALYAIHTNFDNVIAGVNKMICDKLRVKDVRILKPKENTLKKLVTFCPGDDAEFVRKAVFDAGAGWIGNYSECSYNIEGVGTFKAENGADPHVGEIGKRHEENEVRIETIYPAHIERRVIASLIEAHPYEEVAYDIYPISNPYQEVGSGMIGNLNVDEDEVDFLNRVKEKLNAKVIRHTALRGKKIRRVAVCGGSGSFLLSNAISAGADIFITADFKYHEFFDSEGKIVIADVGHFESEQFTQELLLELITEKFPNFALRLTVQNTNPINYLI</sequence>
<evidence type="ECO:0000256" key="5">
    <source>
        <dbReference type="PIRNR" id="PIRNR037489"/>
    </source>
</evidence>
<organism evidence="7 8">
    <name type="scientific">Daejeonella lutea</name>
    <dbReference type="NCBI Taxonomy" id="572036"/>
    <lineage>
        <taxon>Bacteria</taxon>
        <taxon>Pseudomonadati</taxon>
        <taxon>Bacteroidota</taxon>
        <taxon>Sphingobacteriia</taxon>
        <taxon>Sphingobacteriales</taxon>
        <taxon>Sphingobacteriaceae</taxon>
        <taxon>Daejeonella</taxon>
    </lineage>
</organism>
<dbReference type="Proteomes" id="UP000189981">
    <property type="component" value="Unassembled WGS sequence"/>
</dbReference>
<dbReference type="Gene3D" id="3.30.70.120">
    <property type="match status" value="1"/>
</dbReference>
<evidence type="ECO:0000256" key="3">
    <source>
        <dbReference type="ARBA" id="ARBA00022112"/>
    </source>
</evidence>
<comment type="subunit">
    <text evidence="2">Homohexamer.</text>
</comment>
<evidence type="ECO:0000256" key="6">
    <source>
        <dbReference type="PIRSR" id="PIRSR602678-1"/>
    </source>
</evidence>
<evidence type="ECO:0000313" key="7">
    <source>
        <dbReference type="EMBL" id="SKB73113.1"/>
    </source>
</evidence>
<dbReference type="PANTHER" id="PTHR13799">
    <property type="entry name" value="NGG1 INTERACTING FACTOR 3"/>
    <property type="match status" value="1"/>
</dbReference>
<feature type="binding site" evidence="6">
    <location>
        <position position="64"/>
    </location>
    <ligand>
        <name>a divalent metal cation</name>
        <dbReference type="ChEBI" id="CHEBI:60240"/>
        <label>2</label>
    </ligand>
</feature>